<dbReference type="Pfam" id="PF26397">
    <property type="entry name" value="DUF8097"/>
    <property type="match status" value="1"/>
</dbReference>
<dbReference type="Proteomes" id="UP000728647">
    <property type="component" value="Unassembled WGS sequence"/>
</dbReference>
<gene>
    <name evidence="2" type="ORF">HT576_19585</name>
    <name evidence="3" type="ORF">HTZ84_00895</name>
</gene>
<reference evidence="2 5" key="1">
    <citation type="submission" date="2020-06" db="EMBL/GenBank/DDBJ databases">
        <title>Haloterrigena sp. nov., an extremely halophilic archaeon isolated from a saline sediment.</title>
        <authorList>
            <person name="Liu B.-B."/>
        </authorList>
    </citation>
    <scope>NUCLEOTIDE SEQUENCE</scope>
    <source>
        <strain evidence="2">SYSU A121-1</strain>
        <strain evidence="3 5">SYSU A558-1</strain>
    </source>
</reference>
<evidence type="ECO:0000313" key="5">
    <source>
        <dbReference type="Proteomes" id="UP001016761"/>
    </source>
</evidence>
<evidence type="ECO:0000313" key="4">
    <source>
        <dbReference type="Proteomes" id="UP000728647"/>
    </source>
</evidence>
<dbReference type="InterPro" id="IPR058410">
    <property type="entry name" value="DUF8097"/>
</dbReference>
<evidence type="ECO:0000313" key="3">
    <source>
        <dbReference type="EMBL" id="NUC70879.1"/>
    </source>
</evidence>
<organism evidence="2 4">
    <name type="scientific">Haloterrigena gelatinilytica</name>
    <dbReference type="NCBI Taxonomy" id="2741724"/>
    <lineage>
        <taxon>Archaea</taxon>
        <taxon>Methanobacteriati</taxon>
        <taxon>Methanobacteriota</taxon>
        <taxon>Stenosarchaea group</taxon>
        <taxon>Halobacteria</taxon>
        <taxon>Halobacteriales</taxon>
        <taxon>Natrialbaceae</taxon>
        <taxon>Haloterrigena</taxon>
    </lineage>
</organism>
<dbReference type="EMBL" id="JABURA010000001">
    <property type="protein sequence ID" value="NUB93212.1"/>
    <property type="molecule type" value="Genomic_DNA"/>
</dbReference>
<feature type="domain" description="DUF8097" evidence="1">
    <location>
        <begin position="29"/>
        <end position="101"/>
    </location>
</feature>
<dbReference type="AlphaFoldDB" id="A0A8J8GSJ7"/>
<accession>A0A8J8GSJ7</accession>
<dbReference type="OrthoDB" id="169384at2157"/>
<comment type="caution">
    <text evidence="2">The sequence shown here is derived from an EMBL/GenBank/DDBJ whole genome shotgun (WGS) entry which is preliminary data.</text>
</comment>
<protein>
    <recommendedName>
        <fullName evidence="1">DUF8097 domain-containing protein</fullName>
    </recommendedName>
</protein>
<sequence length="111" mass="12327">MASFTGYLTKGFELAAAVGTLEVARRTDRGVDREYLVLGFSLGMAYRILESEYVGRFREHPLRYLTLLSLWLAITRALLPMDDESGNYSVGSGVGIGSLVYGVVDRKRESQ</sequence>
<keyword evidence="5" id="KW-1185">Reference proteome</keyword>
<dbReference type="Proteomes" id="UP001016761">
    <property type="component" value="Unassembled WGS sequence"/>
</dbReference>
<dbReference type="RefSeq" id="WP_174678953.1">
    <property type="nucleotide sequence ID" value="NZ_JABUQZ010000001.1"/>
</dbReference>
<evidence type="ECO:0000259" key="1">
    <source>
        <dbReference type="Pfam" id="PF26397"/>
    </source>
</evidence>
<proteinExistence type="predicted"/>
<dbReference type="EMBL" id="JABUQZ010000001">
    <property type="protein sequence ID" value="NUC70879.1"/>
    <property type="molecule type" value="Genomic_DNA"/>
</dbReference>
<name>A0A8J8GSJ7_9EURY</name>
<evidence type="ECO:0000313" key="2">
    <source>
        <dbReference type="EMBL" id="NUB93212.1"/>
    </source>
</evidence>